<reference evidence="1 2" key="1">
    <citation type="submission" date="2015-12" db="EMBL/GenBank/DDBJ databases">
        <title>Haloprofundus marisrubri gen. nov., sp. nov., an extremely halophilic archaeon isolated from the Discovery deep brine-seawater interface in the Red Sea.</title>
        <authorList>
            <person name="Zhang G."/>
            <person name="Stingl U."/>
            <person name="Rashid M."/>
        </authorList>
    </citation>
    <scope>NUCLEOTIDE SEQUENCE [LARGE SCALE GENOMIC DNA]</scope>
    <source>
        <strain evidence="1 2">SB9</strain>
    </source>
</reference>
<name>A0A0W1RAR3_9EURY</name>
<sequence length="157" mass="17485">MADPASADSSTVDQRSLHARLEDTFWRRHSNPWSAGTRFAVTPVLMYAIYHRKWRLLAAAVTFTVVNPVLFREPKNTDNWFSEVVLAEEAWLAEGKGTTDLGYPNVLNLLNGGFGALALASAIRRKPVGTVVGTAGIIVFKTWWVEAIRRRTGVSER</sequence>
<dbReference type="AlphaFoldDB" id="A0A0W1RAR3"/>
<proteinExistence type="predicted"/>
<dbReference type="STRING" id="1514971.AUR64_11285"/>
<dbReference type="InterPro" id="IPR046595">
    <property type="entry name" value="DUF6653"/>
</dbReference>
<dbReference type="RefSeq" id="WP_058581862.1">
    <property type="nucleotide sequence ID" value="NZ_LOPU01000018.1"/>
</dbReference>
<dbReference type="OrthoDB" id="333419at2157"/>
<accession>A0A0W1RAR3</accession>
<dbReference type="EMBL" id="LOPU01000018">
    <property type="protein sequence ID" value="KTG10510.1"/>
    <property type="molecule type" value="Genomic_DNA"/>
</dbReference>
<evidence type="ECO:0000313" key="2">
    <source>
        <dbReference type="Proteomes" id="UP000054387"/>
    </source>
</evidence>
<dbReference type="Proteomes" id="UP000054387">
    <property type="component" value="Unassembled WGS sequence"/>
</dbReference>
<organism evidence="1 2">
    <name type="scientific">Haloprofundus marisrubri</name>
    <dbReference type="NCBI Taxonomy" id="1514971"/>
    <lineage>
        <taxon>Archaea</taxon>
        <taxon>Methanobacteriati</taxon>
        <taxon>Methanobacteriota</taxon>
        <taxon>Stenosarchaea group</taxon>
        <taxon>Halobacteria</taxon>
        <taxon>Halobacteriales</taxon>
        <taxon>Haloferacaceae</taxon>
        <taxon>Haloprofundus</taxon>
    </lineage>
</organism>
<keyword evidence="2" id="KW-1185">Reference proteome</keyword>
<gene>
    <name evidence="1" type="ORF">AUR64_11285</name>
</gene>
<protein>
    <submittedName>
        <fullName evidence="1">Uncharacterized protein</fullName>
    </submittedName>
</protein>
<comment type="caution">
    <text evidence="1">The sequence shown here is derived from an EMBL/GenBank/DDBJ whole genome shotgun (WGS) entry which is preliminary data.</text>
</comment>
<evidence type="ECO:0000313" key="1">
    <source>
        <dbReference type="EMBL" id="KTG10510.1"/>
    </source>
</evidence>
<dbReference type="Pfam" id="PF20358">
    <property type="entry name" value="DUF6653"/>
    <property type="match status" value="1"/>
</dbReference>